<evidence type="ECO:0000256" key="2">
    <source>
        <dbReference type="SAM" id="Phobius"/>
    </source>
</evidence>
<evidence type="ECO:0000313" key="4">
    <source>
        <dbReference type="Proteomes" id="UP000253562"/>
    </source>
</evidence>
<dbReference type="Proteomes" id="UP000253562">
    <property type="component" value="Unassembled WGS sequence"/>
</dbReference>
<evidence type="ECO:0000256" key="1">
    <source>
        <dbReference type="SAM" id="MobiDB-lite"/>
    </source>
</evidence>
<keyword evidence="2" id="KW-0472">Membrane</keyword>
<reference evidence="3 4" key="1">
    <citation type="submission" date="2018-07" db="EMBL/GenBank/DDBJ databases">
        <title>Comparative genomes isolates from brazilian mangrove.</title>
        <authorList>
            <person name="De Araujo J.E."/>
            <person name="Taketani R.G."/>
            <person name="Silva M.C.P."/>
            <person name="Lourenco M.V."/>
            <person name="Oliveira V.M."/>
            <person name="Andreote F.D."/>
        </authorList>
    </citation>
    <scope>NUCLEOTIDE SEQUENCE [LARGE SCALE GENOMIC DNA]</scope>
    <source>
        <strain evidence="3 4">HEX PRIS-MGV</strain>
    </source>
</reference>
<dbReference type="OrthoDB" id="282933at2"/>
<organism evidence="3 4">
    <name type="scientific">Bremerella cremea</name>
    <dbReference type="NCBI Taxonomy" id="1031537"/>
    <lineage>
        <taxon>Bacteria</taxon>
        <taxon>Pseudomonadati</taxon>
        <taxon>Planctomycetota</taxon>
        <taxon>Planctomycetia</taxon>
        <taxon>Pirellulales</taxon>
        <taxon>Pirellulaceae</taxon>
        <taxon>Bremerella</taxon>
    </lineage>
</organism>
<feature type="transmembrane region" description="Helical" evidence="2">
    <location>
        <begin position="45"/>
        <end position="64"/>
    </location>
</feature>
<accession>A0A368KTJ4</accession>
<comment type="caution">
    <text evidence="3">The sequence shown here is derived from an EMBL/GenBank/DDBJ whole genome shotgun (WGS) entry which is preliminary data.</text>
</comment>
<keyword evidence="2" id="KW-0812">Transmembrane</keyword>
<gene>
    <name evidence="3" type="ORF">DTL42_08710</name>
</gene>
<protein>
    <submittedName>
        <fullName evidence="3">Uncharacterized protein</fullName>
    </submittedName>
</protein>
<proteinExistence type="predicted"/>
<evidence type="ECO:0000313" key="3">
    <source>
        <dbReference type="EMBL" id="RCS52898.1"/>
    </source>
</evidence>
<dbReference type="AlphaFoldDB" id="A0A368KTJ4"/>
<feature type="region of interest" description="Disordered" evidence="1">
    <location>
        <begin position="1"/>
        <end position="28"/>
    </location>
</feature>
<sequence>MAGHTEILDSPHQLPAVSSPAPPPAPRTIDAGLPPAVQKIVNSHLVIWVVILSFGPLGLPLIWLSPKYALWSKILVSVLTIGVTIVLPIAITLYCTQFLVQPVLEAMQQANAAGGAH</sequence>
<dbReference type="RefSeq" id="WP_114368321.1">
    <property type="nucleotide sequence ID" value="NZ_QPEX01000011.1"/>
</dbReference>
<keyword evidence="2" id="KW-1133">Transmembrane helix</keyword>
<dbReference type="EMBL" id="QPEX01000011">
    <property type="protein sequence ID" value="RCS52898.1"/>
    <property type="molecule type" value="Genomic_DNA"/>
</dbReference>
<name>A0A368KTJ4_9BACT</name>
<feature type="transmembrane region" description="Helical" evidence="2">
    <location>
        <begin position="76"/>
        <end position="100"/>
    </location>
</feature>